<organism evidence="1 2">
    <name type="scientific">Polarella glacialis</name>
    <name type="common">Dinoflagellate</name>
    <dbReference type="NCBI Taxonomy" id="89957"/>
    <lineage>
        <taxon>Eukaryota</taxon>
        <taxon>Sar</taxon>
        <taxon>Alveolata</taxon>
        <taxon>Dinophyceae</taxon>
        <taxon>Suessiales</taxon>
        <taxon>Suessiaceae</taxon>
        <taxon>Polarella</taxon>
    </lineage>
</organism>
<gene>
    <name evidence="1" type="ORF">PGLA1383_LOCUS51300</name>
</gene>
<dbReference type="EMBL" id="CAJNNV010031337">
    <property type="protein sequence ID" value="CAE8635723.1"/>
    <property type="molecule type" value="Genomic_DNA"/>
</dbReference>
<dbReference type="Proteomes" id="UP000654075">
    <property type="component" value="Unassembled WGS sequence"/>
</dbReference>
<protein>
    <submittedName>
        <fullName evidence="1">Uncharacterized protein</fullName>
    </submittedName>
</protein>
<name>A0A813HBZ3_POLGL</name>
<proteinExistence type="predicted"/>
<evidence type="ECO:0000313" key="1">
    <source>
        <dbReference type="EMBL" id="CAE8635723.1"/>
    </source>
</evidence>
<sequence length="51" mass="5579">SRRMGLCAEEAGRHCKLMRGEMARGVIAARQHHPLADRRGMPGRVLPTVAA</sequence>
<reference evidence="1" key="1">
    <citation type="submission" date="2021-02" db="EMBL/GenBank/DDBJ databases">
        <authorList>
            <person name="Dougan E. K."/>
            <person name="Rhodes N."/>
            <person name="Thang M."/>
            <person name="Chan C."/>
        </authorList>
    </citation>
    <scope>NUCLEOTIDE SEQUENCE</scope>
</reference>
<evidence type="ECO:0000313" key="2">
    <source>
        <dbReference type="Proteomes" id="UP000654075"/>
    </source>
</evidence>
<keyword evidence="2" id="KW-1185">Reference proteome</keyword>
<dbReference type="AlphaFoldDB" id="A0A813HBZ3"/>
<comment type="caution">
    <text evidence="1">The sequence shown here is derived from an EMBL/GenBank/DDBJ whole genome shotgun (WGS) entry which is preliminary data.</text>
</comment>
<feature type="non-terminal residue" evidence="1">
    <location>
        <position position="51"/>
    </location>
</feature>
<accession>A0A813HBZ3</accession>